<dbReference type="Pfam" id="PF14646">
    <property type="entry name" value="MYCBPAP"/>
    <property type="match status" value="2"/>
</dbReference>
<evidence type="ECO:0000313" key="3">
    <source>
        <dbReference type="Proteomes" id="UP000694401"/>
    </source>
</evidence>
<protein>
    <submittedName>
        <fullName evidence="2">MYCBP associated protein</fullName>
    </submittedName>
</protein>
<feature type="compositionally biased region" description="Basic and acidic residues" evidence="1">
    <location>
        <begin position="571"/>
        <end position="580"/>
    </location>
</feature>
<feature type="region of interest" description="Disordered" evidence="1">
    <location>
        <begin position="544"/>
        <end position="590"/>
    </location>
</feature>
<dbReference type="PANTHER" id="PTHR48421">
    <property type="entry name" value="MYCBP-ASSOCIATED PROTEIN"/>
    <property type="match status" value="1"/>
</dbReference>
<name>A0A8D2PT31_ZOSLA</name>
<reference evidence="2" key="2">
    <citation type="submission" date="2025-09" db="UniProtKB">
        <authorList>
            <consortium name="Ensembl"/>
        </authorList>
    </citation>
    <scope>IDENTIFICATION</scope>
</reference>
<sequence length="682" mass="78146">QSHSTIAEEPEAVPYVLDGEDIQALEIKVEDLKKLHAPHLPIYAGTIPIQKHYLVRKSRPKEVTHLVARPVPLRRPKGPLTFPGPRHLEDGCEEILPHHILGSLQDLRKEALARGNTRLADAIKIPHPDVTAAAVKEEHGREKEKAHQAKLAEHKAFQNWRHHMAMRKKQEKHLGEILHKPENELLMNMSDDYRQIQEERDLIDRSLPGYRMGGEFWNLPEQIGDELTGLTLTLTRTECGHPEPITHVGKPQTVQRETGKGTLQTGDSEEMRIPCHLNWDKSLFLKQRRQELKSLLEELGFYKPVRPEEQAYYLCLLSSAVEEQNCQQLDLKEIGLAARITFEALACEKAESFLTVINDGKAAIWYHWMRRPQKIPFRQTRERRMPCFYFDTRPGVILPGETRRFSFIFKSERAGIFSEPWEFRTHPLLLGGALIQVTLWGVAVYEDKLADFREKLESELAAREGAAIVKESLNELLDQIRTPEPIPSPVDSCVTEEELFHRKNPELHYQHQVVKHLHKLWRQHLTVPSVLEEGVPLDQRSTAEGMEYQESTSEPPSVQGSTTELPQGKYTLEESPREKSIEEEEAGPSGWNLSIEDFKQAVMSIPGEEEREEALTQLNKAALELCVEQRPTQSDLLYPLCLQLWRGAIDDLVSHSLRLRSLLGLMKEDPYAEGVPEETGKW</sequence>
<feature type="compositionally biased region" description="Polar residues" evidence="1">
    <location>
        <begin position="252"/>
        <end position="266"/>
    </location>
</feature>
<dbReference type="Proteomes" id="UP000694401">
    <property type="component" value="Unassembled WGS sequence"/>
</dbReference>
<dbReference type="AlphaFoldDB" id="A0A8D2PT31"/>
<proteinExistence type="predicted"/>
<evidence type="ECO:0000313" key="2">
    <source>
        <dbReference type="Ensembl" id="ENSZLMP00000017359.1"/>
    </source>
</evidence>
<accession>A0A8D2PT31</accession>
<dbReference type="Ensembl" id="ENSZLMT00000017846.1">
    <property type="protein sequence ID" value="ENSZLMP00000017359.1"/>
    <property type="gene ID" value="ENSZLMG00000012043.1"/>
</dbReference>
<dbReference type="PANTHER" id="PTHR48421:SF1">
    <property type="entry name" value="MYCBP-ASSOCIATED PROTEIN"/>
    <property type="match status" value="1"/>
</dbReference>
<feature type="region of interest" description="Disordered" evidence="1">
    <location>
        <begin position="241"/>
        <end position="266"/>
    </location>
</feature>
<dbReference type="InterPro" id="IPR032707">
    <property type="entry name" value="MYCBPAP"/>
</dbReference>
<reference evidence="2" key="1">
    <citation type="submission" date="2025-08" db="UniProtKB">
        <authorList>
            <consortium name="Ensembl"/>
        </authorList>
    </citation>
    <scope>IDENTIFICATION</scope>
</reference>
<organism evidence="2 3">
    <name type="scientific">Zosterops lateralis melanops</name>
    <dbReference type="NCBI Taxonomy" id="1220523"/>
    <lineage>
        <taxon>Eukaryota</taxon>
        <taxon>Metazoa</taxon>
        <taxon>Chordata</taxon>
        <taxon>Craniata</taxon>
        <taxon>Vertebrata</taxon>
        <taxon>Euteleostomi</taxon>
        <taxon>Archelosauria</taxon>
        <taxon>Archosauria</taxon>
        <taxon>Dinosauria</taxon>
        <taxon>Saurischia</taxon>
        <taxon>Theropoda</taxon>
        <taxon>Coelurosauria</taxon>
        <taxon>Aves</taxon>
        <taxon>Neognathae</taxon>
        <taxon>Neoaves</taxon>
        <taxon>Telluraves</taxon>
        <taxon>Australaves</taxon>
        <taxon>Passeriformes</taxon>
        <taxon>Sylvioidea</taxon>
        <taxon>Zosteropidae</taxon>
        <taxon>Zosterops</taxon>
    </lineage>
</organism>
<evidence type="ECO:0000256" key="1">
    <source>
        <dbReference type="SAM" id="MobiDB-lite"/>
    </source>
</evidence>
<keyword evidence="3" id="KW-1185">Reference proteome</keyword>
<feature type="compositionally biased region" description="Polar residues" evidence="1">
    <location>
        <begin position="549"/>
        <end position="565"/>
    </location>
</feature>